<dbReference type="Proteomes" id="UP001050975">
    <property type="component" value="Unassembled WGS sequence"/>
</dbReference>
<comment type="subcellular location">
    <subcellularLocation>
        <location evidence="1">Cell membrane</location>
        <topology evidence="1">Multi-pass membrane protein</topology>
    </subcellularLocation>
</comment>
<evidence type="ECO:0000256" key="1">
    <source>
        <dbReference type="ARBA" id="ARBA00004651"/>
    </source>
</evidence>
<dbReference type="EMBL" id="BLAY01000326">
    <property type="protein sequence ID" value="GET44319.1"/>
    <property type="molecule type" value="Genomic_DNA"/>
</dbReference>
<evidence type="ECO:0000259" key="5">
    <source>
        <dbReference type="Pfam" id="PF00005"/>
    </source>
</evidence>
<dbReference type="GO" id="GO:0005524">
    <property type="term" value="F:ATP binding"/>
    <property type="evidence" value="ECO:0007669"/>
    <property type="project" value="InterPro"/>
</dbReference>
<dbReference type="InterPro" id="IPR027417">
    <property type="entry name" value="P-loop_NTPase"/>
</dbReference>
<keyword evidence="4" id="KW-0472">Membrane</keyword>
<dbReference type="GO" id="GO:0016887">
    <property type="term" value="F:ATP hydrolysis activity"/>
    <property type="evidence" value="ECO:0007669"/>
    <property type="project" value="InterPro"/>
</dbReference>
<evidence type="ECO:0000256" key="3">
    <source>
        <dbReference type="ARBA" id="ARBA00022989"/>
    </source>
</evidence>
<keyword evidence="7" id="KW-1185">Reference proteome</keyword>
<organism evidence="6 7">
    <name type="scientific">Microseira wollei NIES-4236</name>
    <dbReference type="NCBI Taxonomy" id="2530354"/>
    <lineage>
        <taxon>Bacteria</taxon>
        <taxon>Bacillati</taxon>
        <taxon>Cyanobacteriota</taxon>
        <taxon>Cyanophyceae</taxon>
        <taxon>Oscillatoriophycideae</taxon>
        <taxon>Aerosakkonematales</taxon>
        <taxon>Aerosakkonemataceae</taxon>
        <taxon>Microseira</taxon>
    </lineage>
</organism>
<evidence type="ECO:0000313" key="6">
    <source>
        <dbReference type="EMBL" id="GET44319.1"/>
    </source>
</evidence>
<accession>A0AAV3WQ64</accession>
<dbReference type="InterPro" id="IPR003439">
    <property type="entry name" value="ABC_transporter-like_ATP-bd"/>
</dbReference>
<protein>
    <submittedName>
        <fullName evidence="6">ABC-type multidrug transport system, ATPase and permease component</fullName>
    </submittedName>
</protein>
<dbReference type="SUPFAM" id="SSF52540">
    <property type="entry name" value="P-loop containing nucleoside triphosphate hydrolases"/>
    <property type="match status" value="1"/>
</dbReference>
<dbReference type="PANTHER" id="PTHR43394:SF1">
    <property type="entry name" value="ATP-BINDING CASSETTE SUB-FAMILY B MEMBER 10, MITOCHONDRIAL"/>
    <property type="match status" value="1"/>
</dbReference>
<dbReference type="GO" id="GO:0005886">
    <property type="term" value="C:plasma membrane"/>
    <property type="evidence" value="ECO:0007669"/>
    <property type="project" value="UniProtKB-SubCell"/>
</dbReference>
<proteinExistence type="predicted"/>
<reference evidence="6" key="1">
    <citation type="submission" date="2019-10" db="EMBL/GenBank/DDBJ databases">
        <title>Draft genome sequece of Microseira wollei NIES-4236.</title>
        <authorList>
            <person name="Yamaguchi H."/>
            <person name="Suzuki S."/>
            <person name="Kawachi M."/>
        </authorList>
    </citation>
    <scope>NUCLEOTIDE SEQUENCE</scope>
    <source>
        <strain evidence="6">NIES-4236</strain>
    </source>
</reference>
<comment type="caution">
    <text evidence="6">The sequence shown here is derived from an EMBL/GenBank/DDBJ whole genome shotgun (WGS) entry which is preliminary data.</text>
</comment>
<dbReference type="Gene3D" id="1.20.1560.10">
    <property type="entry name" value="ABC transporter type 1, transmembrane domain"/>
    <property type="match status" value="1"/>
</dbReference>
<keyword evidence="2" id="KW-0812">Transmembrane</keyword>
<keyword evidence="3" id="KW-1133">Transmembrane helix</keyword>
<gene>
    <name evidence="6" type="ORF">MiSe_91450</name>
</gene>
<dbReference type="Pfam" id="PF00005">
    <property type="entry name" value="ABC_tran"/>
    <property type="match status" value="1"/>
</dbReference>
<name>A0AAV3WQ64_9CYAN</name>
<dbReference type="InterPro" id="IPR039421">
    <property type="entry name" value="Type_1_exporter"/>
</dbReference>
<evidence type="ECO:0000256" key="2">
    <source>
        <dbReference type="ARBA" id="ARBA00022692"/>
    </source>
</evidence>
<dbReference type="PANTHER" id="PTHR43394">
    <property type="entry name" value="ATP-DEPENDENT PERMEASE MDL1, MITOCHONDRIAL"/>
    <property type="match status" value="1"/>
</dbReference>
<dbReference type="Gene3D" id="3.40.50.300">
    <property type="entry name" value="P-loop containing nucleotide triphosphate hydrolases"/>
    <property type="match status" value="1"/>
</dbReference>
<dbReference type="GO" id="GO:0015421">
    <property type="term" value="F:ABC-type oligopeptide transporter activity"/>
    <property type="evidence" value="ECO:0007669"/>
    <property type="project" value="TreeGrafter"/>
</dbReference>
<evidence type="ECO:0000256" key="4">
    <source>
        <dbReference type="ARBA" id="ARBA00023136"/>
    </source>
</evidence>
<sequence length="214" mass="23843">MALPFSITFLYEAALHLRGLFSLIEGAKPVIAIPSLNQGRLAPTNLSQEISFEQVQFRYPFGSEYALKKVNAILPAGKVTALVGTNGSGKSTFVKLLTPMYDPTNGKIAIDGIPLSDYALDSWRSRVAVMYQDFAHFALTMRENIMVGDLVLGQDRVRFEAVARWAGADKVAETLPHGYNTQLTEKMGYKPRPSGRLLFWFECLYILSYYKSSS</sequence>
<dbReference type="InterPro" id="IPR036640">
    <property type="entry name" value="ABC1_TM_sf"/>
</dbReference>
<feature type="domain" description="ABC transporter" evidence="5">
    <location>
        <begin position="67"/>
        <end position="182"/>
    </location>
</feature>
<evidence type="ECO:0000313" key="7">
    <source>
        <dbReference type="Proteomes" id="UP001050975"/>
    </source>
</evidence>
<dbReference type="AlphaFoldDB" id="A0AAV3WQ64"/>